<gene>
    <name evidence="3" type="ORF">DEE74_17855</name>
</gene>
<dbReference type="PANTHER" id="PTHR30204:SF92">
    <property type="entry name" value="HTH-TYPE TRANSCRIPTIONAL REGULATOR ZNTR"/>
    <property type="match status" value="1"/>
</dbReference>
<dbReference type="EMBL" id="QGBI01000017">
    <property type="protein sequence ID" value="MBX3891730.1"/>
    <property type="molecule type" value="Genomic_DNA"/>
</dbReference>
<dbReference type="Gene3D" id="1.10.1660.10">
    <property type="match status" value="1"/>
</dbReference>
<dbReference type="Pfam" id="PF13411">
    <property type="entry name" value="MerR_1"/>
    <property type="match status" value="1"/>
</dbReference>
<reference evidence="3" key="1">
    <citation type="submission" date="2018-06" db="EMBL/GenBank/DDBJ databases">
        <authorList>
            <person name="O'Rourke A."/>
        </authorList>
    </citation>
    <scope>NUCLEOTIDE SEQUENCE</scope>
    <source>
        <strain evidence="3">132550021-3</strain>
    </source>
</reference>
<dbReference type="InterPro" id="IPR000551">
    <property type="entry name" value="MerR-type_HTH_dom"/>
</dbReference>
<dbReference type="GO" id="GO:0003677">
    <property type="term" value="F:DNA binding"/>
    <property type="evidence" value="ECO:0007669"/>
    <property type="project" value="UniProtKB-KW"/>
</dbReference>
<dbReference type="PANTHER" id="PTHR30204">
    <property type="entry name" value="REDOX-CYCLING DRUG-SENSING TRANSCRIPTIONAL ACTIVATOR SOXR"/>
    <property type="match status" value="1"/>
</dbReference>
<dbReference type="SUPFAM" id="SSF46955">
    <property type="entry name" value="Putative DNA-binding domain"/>
    <property type="match status" value="1"/>
</dbReference>
<evidence type="ECO:0000313" key="3">
    <source>
        <dbReference type="EMBL" id="MBX3891730.1"/>
    </source>
</evidence>
<accession>A0A9Q3QL53</accession>
<name>A0A9Q3QL53_RALPI</name>
<protein>
    <submittedName>
        <fullName evidence="3">Heavy metal-responsive transcriptional regulator</fullName>
    </submittedName>
</protein>
<dbReference type="RefSeq" id="WP_024973568.1">
    <property type="nucleotide sequence ID" value="NZ_JACBXL010000008.1"/>
</dbReference>
<dbReference type="SMART" id="SM00422">
    <property type="entry name" value="HTH_MERR"/>
    <property type="match status" value="1"/>
</dbReference>
<dbReference type="PRINTS" id="PR00040">
    <property type="entry name" value="HTHMERR"/>
</dbReference>
<keyword evidence="1" id="KW-0238">DNA-binding</keyword>
<dbReference type="CDD" id="cd04770">
    <property type="entry name" value="HTH_HMRTR"/>
    <property type="match status" value="1"/>
</dbReference>
<dbReference type="PROSITE" id="PS00552">
    <property type="entry name" value="HTH_MERR_1"/>
    <property type="match status" value="1"/>
</dbReference>
<proteinExistence type="predicted"/>
<evidence type="ECO:0000256" key="1">
    <source>
        <dbReference type="ARBA" id="ARBA00023125"/>
    </source>
</evidence>
<dbReference type="InterPro" id="IPR047057">
    <property type="entry name" value="MerR_fam"/>
</dbReference>
<dbReference type="Proteomes" id="UP001199322">
    <property type="component" value="Unassembled WGS sequence"/>
</dbReference>
<evidence type="ECO:0000259" key="2">
    <source>
        <dbReference type="PROSITE" id="PS50937"/>
    </source>
</evidence>
<evidence type="ECO:0000313" key="4">
    <source>
        <dbReference type="Proteomes" id="UP001199322"/>
    </source>
</evidence>
<comment type="caution">
    <text evidence="3">The sequence shown here is derived from an EMBL/GenBank/DDBJ whole genome shotgun (WGS) entry which is preliminary data.</text>
</comment>
<dbReference type="AlphaFoldDB" id="A0A9Q3QL53"/>
<dbReference type="PROSITE" id="PS50937">
    <property type="entry name" value="HTH_MERR_2"/>
    <property type="match status" value="1"/>
</dbReference>
<dbReference type="InterPro" id="IPR009061">
    <property type="entry name" value="DNA-bd_dom_put_sf"/>
</dbReference>
<feature type="domain" description="HTH merR-type" evidence="2">
    <location>
        <begin position="1"/>
        <end position="70"/>
    </location>
</feature>
<sequence length="137" mass="15136">MFTISKMAALAGVSTDTLRYYEKEGLLAPDSKTEAGYRLYDATMLGRIHFIKDAQQCGFSLSDIRELLTLKSRDSACCDDVRHLAVEKKLQLSAKIATMQRMSGTLDQLLAKCTQGALPLDDCPILAALEDGFNELR</sequence>
<organism evidence="3 4">
    <name type="scientific">Ralstonia pickettii</name>
    <name type="common">Burkholderia pickettii</name>
    <dbReference type="NCBI Taxonomy" id="329"/>
    <lineage>
        <taxon>Bacteria</taxon>
        <taxon>Pseudomonadati</taxon>
        <taxon>Pseudomonadota</taxon>
        <taxon>Betaproteobacteria</taxon>
        <taxon>Burkholderiales</taxon>
        <taxon>Burkholderiaceae</taxon>
        <taxon>Ralstonia</taxon>
    </lineage>
</organism>
<dbReference type="GO" id="GO:0003700">
    <property type="term" value="F:DNA-binding transcription factor activity"/>
    <property type="evidence" value="ECO:0007669"/>
    <property type="project" value="InterPro"/>
</dbReference>